<dbReference type="STRING" id="869213.GCA_000517085_04011"/>
<evidence type="ECO:0008006" key="5">
    <source>
        <dbReference type="Google" id="ProtNLM"/>
    </source>
</evidence>
<dbReference type="Pfam" id="PF20683">
    <property type="entry name" value="DUF6819"/>
    <property type="match status" value="1"/>
</dbReference>
<feature type="domain" description="DUF6819" evidence="2">
    <location>
        <begin position="498"/>
        <end position="651"/>
    </location>
</feature>
<sequence length="652" mass="73257">MSYRSLTSKEITTLESNHCTAIDGWDKVQVAANFVSKHLKNVTFSGYNYLGVFSDKIKLPSTALDYSGIYNAHLHNCTIKDKCYIKNIGTSISNYIIEENCIIQDVSTLMVDRVSSFGNGTTVKPINEAGGREVIIYDALSAHTAYLMAFYRHNPTFTENIQKSILNHVKNLQSPTGYIGTNTVIINCASLKNIKVGPHALLEGVQNLNNGSINSSYLAPSHIGPGVDAADFIISSGSTISGNTYLRNCFVGQGCEMSHSYSAENSLFFANSQCMQGEACSIFGGPYTVTHHKSTLLIAGYYSFYNAGSGTNQSNHMYKLGPVHQGIIERGGKTGSDSYIMWPAQIGAFTMILGRHYNNPDTASLPFSYLIEVEGKSVLMPAQNIFNVGITRDAQKWIKRDKRKGNKHLDYIISEVLNPHTIHKILDAIKTLRQLQQKASPQSKNIMYKNVQLSLASINRGIKLYEQALVKYVGDELLSVLKHTNFDHIKKSFVFPQHNQWVDLSGLICKTSRLNKFIEQIENNSLNIDEWNLFYKEQFDDYKMLKQAHVFFVLKQYFKIDITHCTTTELVNFIKEWSANNTQIMHSIIMDAKKEFNAKSKIGFGIDGNQDCRNIDFNIVRGSADNNSFIQELELEYKNKDEEAARIIKQLA</sequence>
<dbReference type="OrthoDB" id="9814955at2"/>
<feature type="domain" description="DUF4954" evidence="1">
    <location>
        <begin position="3"/>
        <end position="436"/>
    </location>
</feature>
<dbReference type="InterPro" id="IPR011004">
    <property type="entry name" value="Trimer_LpxA-like_sf"/>
</dbReference>
<dbReference type="Proteomes" id="UP000019402">
    <property type="component" value="Unassembled WGS sequence"/>
</dbReference>
<dbReference type="SUPFAM" id="SSF51161">
    <property type="entry name" value="Trimeric LpxA-like enzymes"/>
    <property type="match status" value="1"/>
</dbReference>
<dbReference type="Pfam" id="PF16314">
    <property type="entry name" value="DUF4954"/>
    <property type="match status" value="1"/>
</dbReference>
<dbReference type="RefSeq" id="WP_027473316.1">
    <property type="nucleotide sequence ID" value="NZ_BAMD01000023.1"/>
</dbReference>
<dbReference type="InterPro" id="IPR049208">
    <property type="entry name" value="DUF6819"/>
</dbReference>
<evidence type="ECO:0000259" key="2">
    <source>
        <dbReference type="Pfam" id="PF20683"/>
    </source>
</evidence>
<evidence type="ECO:0000313" key="4">
    <source>
        <dbReference type="Proteomes" id="UP000019402"/>
    </source>
</evidence>
<proteinExistence type="predicted"/>
<comment type="caution">
    <text evidence="3">The sequence shown here is derived from an EMBL/GenBank/DDBJ whole genome shotgun (WGS) entry which is preliminary data.</text>
</comment>
<dbReference type="Gene3D" id="2.160.10.10">
    <property type="entry name" value="Hexapeptide repeat proteins"/>
    <property type="match status" value="1"/>
</dbReference>
<protein>
    <recommendedName>
        <fullName evidence="5">DUF4954 domain-containing protein</fullName>
    </recommendedName>
</protein>
<gene>
    <name evidence="3" type="ORF">JCM21142_52113</name>
</gene>
<accession>W7Y5M9</accession>
<dbReference type="AlphaFoldDB" id="W7Y5M9"/>
<dbReference type="eggNOG" id="COG1208">
    <property type="taxonomic scope" value="Bacteria"/>
</dbReference>
<organism evidence="3 4">
    <name type="scientific">Saccharicrinis fermentans DSM 9555 = JCM 21142</name>
    <dbReference type="NCBI Taxonomy" id="869213"/>
    <lineage>
        <taxon>Bacteria</taxon>
        <taxon>Pseudomonadati</taxon>
        <taxon>Bacteroidota</taxon>
        <taxon>Bacteroidia</taxon>
        <taxon>Marinilabiliales</taxon>
        <taxon>Marinilabiliaceae</taxon>
        <taxon>Saccharicrinis</taxon>
    </lineage>
</organism>
<name>W7Y5M9_9BACT</name>
<evidence type="ECO:0000313" key="3">
    <source>
        <dbReference type="EMBL" id="GAF03437.1"/>
    </source>
</evidence>
<keyword evidence="4" id="KW-1185">Reference proteome</keyword>
<reference evidence="3 4" key="1">
    <citation type="journal article" date="2014" name="Genome Announc.">
        <title>Draft Genome Sequence of Cytophaga fermentans JCM 21142T, a Facultative Anaerobe Isolated from Marine Mud.</title>
        <authorList>
            <person name="Starns D."/>
            <person name="Oshima K."/>
            <person name="Suda W."/>
            <person name="Iino T."/>
            <person name="Yuki M."/>
            <person name="Inoue J."/>
            <person name="Kitamura K."/>
            <person name="Iida T."/>
            <person name="Darby A."/>
            <person name="Hattori M."/>
            <person name="Ohkuma M."/>
        </authorList>
    </citation>
    <scope>NUCLEOTIDE SEQUENCE [LARGE SCALE GENOMIC DNA]</scope>
    <source>
        <strain evidence="3 4">JCM 21142</strain>
    </source>
</reference>
<dbReference type="EMBL" id="BAMD01000023">
    <property type="protein sequence ID" value="GAF03437.1"/>
    <property type="molecule type" value="Genomic_DNA"/>
</dbReference>
<dbReference type="InterPro" id="IPR032533">
    <property type="entry name" value="DUF4954"/>
</dbReference>
<evidence type="ECO:0000259" key="1">
    <source>
        <dbReference type="Pfam" id="PF16314"/>
    </source>
</evidence>